<protein>
    <submittedName>
        <fullName evidence="3">Uncharacterized protein</fullName>
    </submittedName>
</protein>
<dbReference type="Proteomes" id="UP000024376">
    <property type="component" value="Unassembled WGS sequence"/>
</dbReference>
<feature type="compositionally biased region" description="Basic and acidic residues" evidence="2">
    <location>
        <begin position="707"/>
        <end position="718"/>
    </location>
</feature>
<organism evidence="3 4">
    <name type="scientific">Hypocrea jecorina (strain ATCC 56765 / BCRC 32924 / NRRL 11460 / Rut C-30)</name>
    <name type="common">Trichoderma reesei</name>
    <dbReference type="NCBI Taxonomy" id="1344414"/>
    <lineage>
        <taxon>Eukaryota</taxon>
        <taxon>Fungi</taxon>
        <taxon>Dikarya</taxon>
        <taxon>Ascomycota</taxon>
        <taxon>Pezizomycotina</taxon>
        <taxon>Sordariomycetes</taxon>
        <taxon>Hypocreomycetidae</taxon>
        <taxon>Hypocreales</taxon>
        <taxon>Hypocreaceae</taxon>
        <taxon>Trichoderma</taxon>
    </lineage>
</organism>
<feature type="compositionally biased region" description="Acidic residues" evidence="2">
    <location>
        <begin position="542"/>
        <end position="590"/>
    </location>
</feature>
<gene>
    <name evidence="3" type="ORF">M419DRAFT_77598</name>
</gene>
<accession>A0A024SAS3</accession>
<evidence type="ECO:0000313" key="4">
    <source>
        <dbReference type="Proteomes" id="UP000024376"/>
    </source>
</evidence>
<name>A0A024SAS3_HYPJR</name>
<dbReference type="KEGG" id="trr:M419DRAFT_77598"/>
<dbReference type="HOGENOM" id="CLU_366031_0_0_1"/>
<feature type="region of interest" description="Disordered" evidence="2">
    <location>
        <begin position="46"/>
        <end position="74"/>
    </location>
</feature>
<reference evidence="4" key="1">
    <citation type="journal article" date="2013" name="Ind. Biotechnol.">
        <title>Comparative genomics analysis of Trichoderma reesei strains.</title>
        <authorList>
            <person name="Koike H."/>
            <person name="Aerts A."/>
            <person name="LaButti K."/>
            <person name="Grigoriev I.V."/>
            <person name="Baker S.E."/>
        </authorList>
    </citation>
    <scope>NUCLEOTIDE SEQUENCE [LARGE SCALE GENOMIC DNA]</scope>
    <source>
        <strain evidence="4">ATCC 56765 / BCRC 32924 / NRRL 11460 / Rut C-30</strain>
    </source>
</reference>
<dbReference type="AlphaFoldDB" id="A0A024SAS3"/>
<evidence type="ECO:0000256" key="1">
    <source>
        <dbReference type="SAM" id="Coils"/>
    </source>
</evidence>
<sequence length="762" mass="85889">MEDNIETFDLTPSETHESSESQDLPLQEMDDPLAAGMALVARFNEGSTSTVGPAPDNLPSVGVNEPTSAGSRPSVDQAMDAELDSEAENWSGFSHPEYNYKLQSLLDKSRCRKRDLKLLREEKKEYLERNRKLQAEIEQLRAPKLRHTGVTWPSLFDDEVRPGWMTIYATACKEGNASPLVCKIHPDLRLRKPTSEERKKDLLQEDTEVSLPMMPETLKLPADIQFRILKHFFHFKGNVVHAISRLDPEYPEDSAPLGRDGKPSFYHRLHVGRKPGRFAKGIRANVQRLQHVEIVWIGSQFLTHRVNERNKYTSRRTYSLIWLPEAIRLKTLGIYLPESSKDYTRRRHETNGVVRYMQRKSQLHPNFRGFRQLRTLQGLDYVSCLRGLDRADFWDFDRWLETAERKRPVRDWHFVQDVNNAVRRPKEAGDRLRSQLKNLFPLIPSFAPSEEDWAILLDGLEKPDAQGHGSGTSEDAIMVDDSGSSSESSSESSADGSDDGENNGEDDGVLSSRASSIFPQFGHHPLQDNNNNSQPDPQVPEVEVDATNDVEMDGGQEMDGDQEMDDDEESDDESDDDDEGSDDGESDDESTIIPDDRSITESQVIDLTMDLTEQQPDQEIVSQTTAPTSGSRADSPMFVDDFHPEYSPSPTTLDHIATRSDWEARSQASSGPGDEESLFVGSEPSFLRLPRSVAGTRTRSSPTASSESRDMQQEDLTERFLPVENLDEVPSGPHKREIVDGEDVGLGSVKRARTSESRGYTR</sequence>
<evidence type="ECO:0000256" key="2">
    <source>
        <dbReference type="SAM" id="MobiDB-lite"/>
    </source>
</evidence>
<feature type="compositionally biased region" description="Polar residues" evidence="2">
    <location>
        <begin position="600"/>
        <end position="632"/>
    </location>
</feature>
<keyword evidence="1" id="KW-0175">Coiled coil</keyword>
<feature type="coiled-coil region" evidence="1">
    <location>
        <begin position="116"/>
        <end position="143"/>
    </location>
</feature>
<feature type="compositionally biased region" description="Polar residues" evidence="2">
    <location>
        <begin position="695"/>
        <end position="706"/>
    </location>
</feature>
<proteinExistence type="predicted"/>
<feature type="region of interest" description="Disordered" evidence="2">
    <location>
        <begin position="1"/>
        <end position="31"/>
    </location>
</feature>
<feature type="compositionally biased region" description="Acidic residues" evidence="2">
    <location>
        <begin position="496"/>
        <end position="508"/>
    </location>
</feature>
<evidence type="ECO:0000313" key="3">
    <source>
        <dbReference type="EMBL" id="ETS02430.1"/>
    </source>
</evidence>
<dbReference type="OrthoDB" id="3439669at2759"/>
<dbReference type="EMBL" id="KI911145">
    <property type="protein sequence ID" value="ETS02430.1"/>
    <property type="molecule type" value="Genomic_DNA"/>
</dbReference>
<feature type="region of interest" description="Disordered" evidence="2">
    <location>
        <begin position="464"/>
        <end position="762"/>
    </location>
</feature>
<feature type="compositionally biased region" description="Low complexity" evidence="2">
    <location>
        <begin position="480"/>
        <end position="495"/>
    </location>
</feature>